<dbReference type="GO" id="GO:0006362">
    <property type="term" value="P:transcription elongation by RNA polymerase I"/>
    <property type="evidence" value="ECO:0007669"/>
    <property type="project" value="TreeGrafter"/>
</dbReference>
<sequence>MMDAVETKRVIKSLEKAPDSKTILELLNNLRDNVKATESFLRETKVGVAVNNFKGHSDPEVKTLVKKIIRQWKEQVSLDKKKRKQQQHGKIHHHNSTNGDSHSHSRNGSTSVASTAPATNSSEISSPTRTTKSASLEGDFIATKTRTPANDGIKISVHDNTTRNGSISGLYTALAIESKLQPPVILNVAKNIEQAAFTLNRESVSDNYRNKMRSLIMNIRNKQNPQLRSKLLNGDIPASKLVNMSNAELAPDKLKEMMATLHQKNLFDAQGAVQKRAVTDRFVCGKCKQREVSYYQMQTRSADEPLTTFCTCEKCGNRWKFC</sequence>
<accession>A0A9W6YWB4</accession>
<dbReference type="Pfam" id="PF01096">
    <property type="entry name" value="Zn_ribbon_TFIIS"/>
    <property type="match status" value="1"/>
</dbReference>
<dbReference type="EMBL" id="BSXU01001689">
    <property type="protein sequence ID" value="GMG30029.1"/>
    <property type="molecule type" value="Genomic_DNA"/>
</dbReference>
<dbReference type="FunFam" id="1.10.472.30:FF:000003">
    <property type="entry name" value="Transcription elongation factor S-II"/>
    <property type="match status" value="1"/>
</dbReference>
<dbReference type="Proteomes" id="UP001165063">
    <property type="component" value="Unassembled WGS sequence"/>
</dbReference>
<feature type="compositionally biased region" description="Polar residues" evidence="9">
    <location>
        <begin position="96"/>
        <end position="134"/>
    </location>
</feature>
<dbReference type="InterPro" id="IPR036575">
    <property type="entry name" value="TFIIS_cen_dom_sf"/>
</dbReference>
<dbReference type="OrthoDB" id="44867at2759"/>
<keyword evidence="14" id="KW-1185">Reference proteome</keyword>
<feature type="compositionally biased region" description="Basic residues" evidence="9">
    <location>
        <begin position="80"/>
        <end position="95"/>
    </location>
</feature>
<keyword evidence="5 7" id="KW-0539">Nucleus</keyword>
<dbReference type="PROSITE" id="PS51319">
    <property type="entry name" value="TFIIS_N"/>
    <property type="match status" value="1"/>
</dbReference>
<comment type="caution">
    <text evidence="13">The sequence shown here is derived from an EMBL/GenBank/DDBJ whole genome shotgun (WGS) entry which is preliminary data.</text>
</comment>
<dbReference type="PROSITE" id="PS51133">
    <property type="entry name" value="ZF_TFIIS_2"/>
    <property type="match status" value="1"/>
</dbReference>
<evidence type="ECO:0000256" key="4">
    <source>
        <dbReference type="ARBA" id="ARBA00022833"/>
    </source>
</evidence>
<evidence type="ECO:0000259" key="11">
    <source>
        <dbReference type="PROSITE" id="PS51319"/>
    </source>
</evidence>
<evidence type="ECO:0000256" key="9">
    <source>
        <dbReference type="SAM" id="MobiDB-lite"/>
    </source>
</evidence>
<dbReference type="GO" id="GO:0000977">
    <property type="term" value="F:RNA polymerase II transcription regulatory region sequence-specific DNA binding"/>
    <property type="evidence" value="ECO:0007669"/>
    <property type="project" value="TreeGrafter"/>
</dbReference>
<dbReference type="InterPro" id="IPR003618">
    <property type="entry name" value="TFIIS_cen_dom"/>
</dbReference>
<evidence type="ECO:0000256" key="1">
    <source>
        <dbReference type="ARBA" id="ARBA00004123"/>
    </source>
</evidence>
<dbReference type="SMART" id="SM00510">
    <property type="entry name" value="TFS2M"/>
    <property type="match status" value="1"/>
</dbReference>
<comment type="similarity">
    <text evidence="8">Belongs to the TFS-II family.</text>
</comment>
<dbReference type="GO" id="GO:0031564">
    <property type="term" value="P:transcription antitermination"/>
    <property type="evidence" value="ECO:0007669"/>
    <property type="project" value="TreeGrafter"/>
</dbReference>
<feature type="domain" description="TFIIS-type" evidence="10">
    <location>
        <begin position="280"/>
        <end position="320"/>
    </location>
</feature>
<feature type="domain" description="TFIIS central" evidence="12">
    <location>
        <begin position="162"/>
        <end position="277"/>
    </location>
</feature>
<comment type="subcellular location">
    <subcellularLocation>
        <location evidence="1 7 8">Nucleus</location>
    </subcellularLocation>
</comment>
<dbReference type="GO" id="GO:0005634">
    <property type="term" value="C:nucleus"/>
    <property type="evidence" value="ECO:0007669"/>
    <property type="project" value="UniProtKB-SubCell"/>
</dbReference>
<evidence type="ECO:0000256" key="8">
    <source>
        <dbReference type="RuleBase" id="RU368078"/>
    </source>
</evidence>
<dbReference type="PANTHER" id="PTHR11477:SF0">
    <property type="entry name" value="IP08861P-RELATED"/>
    <property type="match status" value="1"/>
</dbReference>
<dbReference type="InterPro" id="IPR001222">
    <property type="entry name" value="Znf_TFIIS"/>
</dbReference>
<keyword evidence="8" id="KW-0804">Transcription</keyword>
<dbReference type="SMART" id="SM00440">
    <property type="entry name" value="ZnF_C2C2"/>
    <property type="match status" value="1"/>
</dbReference>
<dbReference type="SMART" id="SM00509">
    <property type="entry name" value="TFS2N"/>
    <property type="match status" value="1"/>
</dbReference>
<dbReference type="SUPFAM" id="SSF47676">
    <property type="entry name" value="Conserved domain common to transcription factors TFIIS, elongin A, CRSP70"/>
    <property type="match status" value="1"/>
</dbReference>
<evidence type="ECO:0000259" key="10">
    <source>
        <dbReference type="PROSITE" id="PS51133"/>
    </source>
</evidence>
<evidence type="ECO:0000313" key="13">
    <source>
        <dbReference type="EMBL" id="GMG30029.1"/>
    </source>
</evidence>
<keyword evidence="8" id="KW-0238">DNA-binding</keyword>
<keyword evidence="4 8" id="KW-0862">Zinc</keyword>
<organism evidence="13 14">
    <name type="scientific">Ambrosiozyma monospora</name>
    <name type="common">Yeast</name>
    <name type="synonym">Endomycopsis monosporus</name>
    <dbReference type="NCBI Taxonomy" id="43982"/>
    <lineage>
        <taxon>Eukaryota</taxon>
        <taxon>Fungi</taxon>
        <taxon>Dikarya</taxon>
        <taxon>Ascomycota</taxon>
        <taxon>Saccharomycotina</taxon>
        <taxon>Pichiomycetes</taxon>
        <taxon>Pichiales</taxon>
        <taxon>Pichiaceae</taxon>
        <taxon>Ambrosiozyma</taxon>
    </lineage>
</organism>
<dbReference type="Pfam" id="PF08711">
    <property type="entry name" value="Med26"/>
    <property type="match status" value="1"/>
</dbReference>
<dbReference type="Gene3D" id="2.20.25.10">
    <property type="match status" value="1"/>
</dbReference>
<evidence type="ECO:0000313" key="14">
    <source>
        <dbReference type="Proteomes" id="UP001165063"/>
    </source>
</evidence>
<evidence type="ECO:0000259" key="12">
    <source>
        <dbReference type="PROSITE" id="PS51321"/>
    </source>
</evidence>
<dbReference type="InterPro" id="IPR017923">
    <property type="entry name" value="TFIIS_N"/>
</dbReference>
<dbReference type="Pfam" id="PF07500">
    <property type="entry name" value="TFIIS_M"/>
    <property type="match status" value="1"/>
</dbReference>
<feature type="region of interest" description="Disordered" evidence="9">
    <location>
        <begin position="76"/>
        <end position="143"/>
    </location>
</feature>
<dbReference type="PANTHER" id="PTHR11477">
    <property type="entry name" value="TRANSCRIPTION FACTOR S-II ZINC FINGER DOMAIN-CONTAINING PROTEIN"/>
    <property type="match status" value="1"/>
</dbReference>
<comment type="function">
    <text evidence="8">Necessary for efficient RNA polymerase II transcription elongation past template-encoded arresting sites.</text>
</comment>
<reference evidence="13" key="1">
    <citation type="submission" date="2023-04" db="EMBL/GenBank/DDBJ databases">
        <title>Ambrosiozyma monospora NBRC 1965.</title>
        <authorList>
            <person name="Ichikawa N."/>
            <person name="Sato H."/>
            <person name="Tonouchi N."/>
        </authorList>
    </citation>
    <scope>NUCLEOTIDE SEQUENCE</scope>
    <source>
        <strain evidence="13">NBRC 1965</strain>
    </source>
</reference>
<keyword evidence="8" id="KW-0805">Transcription regulation</keyword>
<dbReference type="SUPFAM" id="SSF46942">
    <property type="entry name" value="Elongation factor TFIIS domain 2"/>
    <property type="match status" value="1"/>
</dbReference>
<evidence type="ECO:0000256" key="7">
    <source>
        <dbReference type="PROSITE-ProRule" id="PRU00649"/>
    </source>
</evidence>
<proteinExistence type="inferred from homology"/>
<dbReference type="GO" id="GO:0031440">
    <property type="term" value="P:regulation of mRNA 3'-end processing"/>
    <property type="evidence" value="ECO:0007669"/>
    <property type="project" value="TreeGrafter"/>
</dbReference>
<protein>
    <recommendedName>
        <fullName evidence="8">Transcription elongation factor</fullName>
    </recommendedName>
</protein>
<dbReference type="InterPro" id="IPR035441">
    <property type="entry name" value="TFIIS/LEDGF_dom_sf"/>
</dbReference>
<dbReference type="PROSITE" id="PS51321">
    <property type="entry name" value="TFIIS_CENTRAL"/>
    <property type="match status" value="1"/>
</dbReference>
<dbReference type="Gene3D" id="1.10.472.30">
    <property type="entry name" value="Transcription elongation factor S-II, central domain"/>
    <property type="match status" value="1"/>
</dbReference>
<gene>
    <name evidence="13" type="ORF">Amon01_000381000</name>
</gene>
<dbReference type="PROSITE" id="PS00466">
    <property type="entry name" value="ZF_TFIIS_1"/>
    <property type="match status" value="1"/>
</dbReference>
<dbReference type="PIRSF" id="PIRSF006704">
    <property type="entry name" value="TF_IIS"/>
    <property type="match status" value="1"/>
</dbReference>
<dbReference type="InterPro" id="IPR006289">
    <property type="entry name" value="TFSII"/>
</dbReference>
<dbReference type="NCBIfam" id="TIGR01385">
    <property type="entry name" value="TFSII"/>
    <property type="match status" value="1"/>
</dbReference>
<dbReference type="InterPro" id="IPR035100">
    <property type="entry name" value="TF_IIS-typ"/>
</dbReference>
<evidence type="ECO:0000256" key="2">
    <source>
        <dbReference type="ARBA" id="ARBA00022723"/>
    </source>
</evidence>
<dbReference type="Gene3D" id="1.20.930.10">
    <property type="entry name" value="Conserved domain common to transcription factors TFIIS, elongin A, CRSP70"/>
    <property type="match status" value="1"/>
</dbReference>
<evidence type="ECO:0000256" key="6">
    <source>
        <dbReference type="PROSITE-ProRule" id="PRU00472"/>
    </source>
</evidence>
<feature type="domain" description="TFIIS N-terminal" evidence="11">
    <location>
        <begin position="5"/>
        <end position="79"/>
    </location>
</feature>
<dbReference type="FunFam" id="2.20.25.10:FF:000001">
    <property type="entry name" value="Probable Transcription elongation factor S-II"/>
    <property type="match status" value="1"/>
</dbReference>
<keyword evidence="3 6" id="KW-0863">Zinc-finger</keyword>
<dbReference type="InterPro" id="IPR003617">
    <property type="entry name" value="TFIIS/CRSP70_N_sub"/>
</dbReference>
<evidence type="ECO:0000256" key="3">
    <source>
        <dbReference type="ARBA" id="ARBA00022771"/>
    </source>
</evidence>
<name>A0A9W6YWB4_AMBMO</name>
<keyword evidence="2 8" id="KW-0479">Metal-binding</keyword>
<dbReference type="CDD" id="cd13749">
    <property type="entry name" value="Zn-ribbon_TFIIS"/>
    <property type="match status" value="1"/>
</dbReference>
<dbReference type="GO" id="GO:0006368">
    <property type="term" value="P:transcription elongation by RNA polymerase II"/>
    <property type="evidence" value="ECO:0007669"/>
    <property type="project" value="InterPro"/>
</dbReference>
<dbReference type="SUPFAM" id="SSF57783">
    <property type="entry name" value="Zinc beta-ribbon"/>
    <property type="match status" value="1"/>
</dbReference>
<evidence type="ECO:0000256" key="5">
    <source>
        <dbReference type="ARBA" id="ARBA00023242"/>
    </source>
</evidence>
<dbReference type="GO" id="GO:0001139">
    <property type="term" value="F:RNA polymerase II complex recruiting activity"/>
    <property type="evidence" value="ECO:0007669"/>
    <property type="project" value="TreeGrafter"/>
</dbReference>
<dbReference type="GO" id="GO:0008270">
    <property type="term" value="F:zinc ion binding"/>
    <property type="evidence" value="ECO:0007669"/>
    <property type="project" value="UniProtKB-UniRule"/>
</dbReference>
<dbReference type="AlphaFoldDB" id="A0A9W6YWB4"/>